<dbReference type="SUPFAM" id="SSF48464">
    <property type="entry name" value="ENTH/VHS domain"/>
    <property type="match status" value="1"/>
</dbReference>
<sequence>MAPSDLRDPRHLLAARDRDEGHGEDPSSTAGAATGAVLASEVVGASKLASYDQGVVRKSRREREAEAQQLKAKEQEQLAAKAYNDFMKDFGGGDDDDDDQDGAGHASSHSWPRRGMRGKYSAGKGFVSAGGGQRYNPLQDRPPVPAPASAAPTPSTSSLPSVTGAPTAPRAMRLDRPAEPVPARTPAEENRPSVSTTKSVLAPGKKRRDGDSFLEQLKREQAEREERLKQKADRMGSSVTALAARENAPVLTGSYDTGDPLTTNIHVSPLPQNVTEDTLGMFFARYGAIGSVKIMWPRLEPGATLVGRRQLSGFVAFMRRPDAEKAAKELDGVAWGGTVLKLSWGKPVPIPTRAVIGLPKRSRRRATTSSLPASVHISISFTITIAFAIAEKTTSVLFAGRRARTRAPRMADTRGQHRGKVFDDDRPQDTRAWQCIRARVEGEGEEQCEVRLFPRREVQLPSYHYFKMLMDRHYRAPLPAKFDDAGPAEVYSSDTDEDSENERVLKGRLGTFARKRFEALLRTLKSTRGNIARGMAFALEHADAASFIVDLLIASLMLEATPVPRKIARLHLVSDILHNSSAPLPNAWMYRSTFEERLPVVFDHLGEIYKSFPGRMKAEQFRLQISSIVDVWERDWMLFETRVFDDFRRRLAGLSEHPVEKVTVEPEVVPSPEPEAPISASAHWAPVSSAFKPATVVTSGPIAPPTPRAPSPIPGLAAPPPVSDKKSQIKFAGFKTSFTPTTGLPQVSVKSTDTVELGSEAHLVGIGLNVPSPAAATSEADDGDAMEIEGVDDDDDDDVDGVPWEGPGAEADDVDGTLIQAADVDGSPINLEVMDGAPFDADADDMFEGPPTQP</sequence>
<dbReference type="SMART" id="SM00360">
    <property type="entry name" value="RRM"/>
    <property type="match status" value="1"/>
</dbReference>
<dbReference type="InterPro" id="IPR000504">
    <property type="entry name" value="RRM_dom"/>
</dbReference>
<feature type="compositionally biased region" description="Basic and acidic residues" evidence="3">
    <location>
        <begin position="61"/>
        <end position="76"/>
    </location>
</feature>
<dbReference type="PROSITE" id="PS50102">
    <property type="entry name" value="RRM"/>
    <property type="match status" value="1"/>
</dbReference>
<organism evidence="6 7">
    <name type="scientific">Microbotryum intermedium</name>
    <dbReference type="NCBI Taxonomy" id="269621"/>
    <lineage>
        <taxon>Eukaryota</taxon>
        <taxon>Fungi</taxon>
        <taxon>Dikarya</taxon>
        <taxon>Basidiomycota</taxon>
        <taxon>Pucciniomycotina</taxon>
        <taxon>Microbotryomycetes</taxon>
        <taxon>Microbotryales</taxon>
        <taxon>Microbotryaceae</taxon>
        <taxon>Microbotryum</taxon>
    </lineage>
</organism>
<dbReference type="OrthoDB" id="377209at2759"/>
<keyword evidence="7" id="KW-1185">Reference proteome</keyword>
<name>A0A238FFM6_9BASI</name>
<dbReference type="GO" id="GO:0005634">
    <property type="term" value="C:nucleus"/>
    <property type="evidence" value="ECO:0007669"/>
    <property type="project" value="TreeGrafter"/>
</dbReference>
<evidence type="ECO:0000313" key="7">
    <source>
        <dbReference type="Proteomes" id="UP000198372"/>
    </source>
</evidence>
<feature type="compositionally biased region" description="Low complexity" evidence="3">
    <location>
        <begin position="147"/>
        <end position="163"/>
    </location>
</feature>
<gene>
    <name evidence="6" type="ORF">BQ2448_1342</name>
</gene>
<proteinExistence type="predicted"/>
<feature type="compositionally biased region" description="Acidic residues" evidence="3">
    <location>
        <begin position="92"/>
        <end position="101"/>
    </location>
</feature>
<feature type="region of interest" description="Disordered" evidence="3">
    <location>
        <begin position="835"/>
        <end position="854"/>
    </location>
</feature>
<dbReference type="Gene3D" id="3.30.70.330">
    <property type="match status" value="1"/>
</dbReference>
<feature type="domain" description="CID" evidence="5">
    <location>
        <begin position="509"/>
        <end position="655"/>
    </location>
</feature>
<dbReference type="PANTHER" id="PTHR23140:SF0">
    <property type="entry name" value="U2 SNRNP-ASSOCIATED SURP MOTIF-CONTAINING PROTEIN"/>
    <property type="match status" value="1"/>
</dbReference>
<dbReference type="STRING" id="269621.A0A238FFM6"/>
<feature type="region of interest" description="Disordered" evidence="3">
    <location>
        <begin position="1"/>
        <end position="33"/>
    </location>
</feature>
<dbReference type="InterPro" id="IPR035979">
    <property type="entry name" value="RBD_domain_sf"/>
</dbReference>
<dbReference type="InterPro" id="IPR012677">
    <property type="entry name" value="Nucleotide-bd_a/b_plait_sf"/>
</dbReference>
<evidence type="ECO:0000256" key="3">
    <source>
        <dbReference type="SAM" id="MobiDB-lite"/>
    </source>
</evidence>
<evidence type="ECO:0000256" key="1">
    <source>
        <dbReference type="ARBA" id="ARBA00022884"/>
    </source>
</evidence>
<dbReference type="SUPFAM" id="SSF54928">
    <property type="entry name" value="RNA-binding domain, RBD"/>
    <property type="match status" value="1"/>
</dbReference>
<dbReference type="Proteomes" id="UP000198372">
    <property type="component" value="Unassembled WGS sequence"/>
</dbReference>
<protein>
    <submittedName>
        <fullName evidence="6">BQ2448_1342 protein</fullName>
    </submittedName>
</protein>
<evidence type="ECO:0000259" key="5">
    <source>
        <dbReference type="PROSITE" id="PS51391"/>
    </source>
</evidence>
<dbReference type="SMART" id="SM00582">
    <property type="entry name" value="RPR"/>
    <property type="match status" value="1"/>
</dbReference>
<dbReference type="PROSITE" id="PS51391">
    <property type="entry name" value="CID"/>
    <property type="match status" value="1"/>
</dbReference>
<dbReference type="InterPro" id="IPR008942">
    <property type="entry name" value="ENTH_VHS"/>
</dbReference>
<feature type="region of interest" description="Disordered" evidence="3">
    <location>
        <begin position="772"/>
        <end position="813"/>
    </location>
</feature>
<dbReference type="Pfam" id="PF00076">
    <property type="entry name" value="RRM_1"/>
    <property type="match status" value="1"/>
</dbReference>
<feature type="compositionally biased region" description="Acidic residues" evidence="3">
    <location>
        <begin position="779"/>
        <end position="800"/>
    </location>
</feature>
<keyword evidence="1 2" id="KW-0694">RNA-binding</keyword>
<evidence type="ECO:0000259" key="4">
    <source>
        <dbReference type="PROSITE" id="PS50102"/>
    </source>
</evidence>
<accession>A0A238FFM6</accession>
<reference evidence="7" key="1">
    <citation type="submission" date="2016-09" db="EMBL/GenBank/DDBJ databases">
        <authorList>
            <person name="Jeantristanb JTB J.-T."/>
            <person name="Ricardo R."/>
        </authorList>
    </citation>
    <scope>NUCLEOTIDE SEQUENCE [LARGE SCALE GENOMIC DNA]</scope>
</reference>
<dbReference type="GO" id="GO:0003723">
    <property type="term" value="F:RNA binding"/>
    <property type="evidence" value="ECO:0007669"/>
    <property type="project" value="UniProtKB-UniRule"/>
</dbReference>
<dbReference type="Pfam" id="PF04818">
    <property type="entry name" value="CID"/>
    <property type="match status" value="1"/>
</dbReference>
<dbReference type="InterPro" id="IPR051485">
    <property type="entry name" value="SR-CTD_assoc_factor"/>
</dbReference>
<evidence type="ECO:0000256" key="2">
    <source>
        <dbReference type="PROSITE-ProRule" id="PRU00176"/>
    </source>
</evidence>
<dbReference type="Gene3D" id="1.25.40.90">
    <property type="match status" value="1"/>
</dbReference>
<feature type="region of interest" description="Disordered" evidence="3">
    <location>
        <begin position="51"/>
        <end position="212"/>
    </location>
</feature>
<dbReference type="EMBL" id="FMSP01000005">
    <property type="protein sequence ID" value="SCV69948.1"/>
    <property type="molecule type" value="Genomic_DNA"/>
</dbReference>
<dbReference type="PANTHER" id="PTHR23140">
    <property type="entry name" value="RNA PROCESSING PROTEIN LD23810P"/>
    <property type="match status" value="1"/>
</dbReference>
<dbReference type="InterPro" id="IPR006569">
    <property type="entry name" value="CID_dom"/>
</dbReference>
<dbReference type="AlphaFoldDB" id="A0A238FFM6"/>
<evidence type="ECO:0000313" key="6">
    <source>
        <dbReference type="EMBL" id="SCV69948.1"/>
    </source>
</evidence>
<feature type="domain" description="RRM" evidence="4">
    <location>
        <begin position="263"/>
        <end position="347"/>
    </location>
</feature>
<feature type="compositionally biased region" description="Basic and acidic residues" evidence="3">
    <location>
        <begin position="1"/>
        <end position="25"/>
    </location>
</feature>